<dbReference type="Pfam" id="PF06108">
    <property type="entry name" value="DUF952"/>
    <property type="match status" value="1"/>
</dbReference>
<dbReference type="AlphaFoldDB" id="A0A0A2UTX7"/>
<dbReference type="Proteomes" id="UP000030153">
    <property type="component" value="Unassembled WGS sequence"/>
</dbReference>
<dbReference type="Gene3D" id="3.20.170.20">
    <property type="entry name" value="Protein of unknown function DUF952"/>
    <property type="match status" value="1"/>
</dbReference>
<dbReference type="EMBL" id="AVBG01000014">
    <property type="protein sequence ID" value="KGP90223.1"/>
    <property type="molecule type" value="Genomic_DNA"/>
</dbReference>
<comment type="caution">
    <text evidence="1">The sequence shown here is derived from an EMBL/GenBank/DDBJ whole genome shotgun (WGS) entry which is preliminary data.</text>
</comment>
<dbReference type="SUPFAM" id="SSF56399">
    <property type="entry name" value="ADP-ribosylation"/>
    <property type="match status" value="1"/>
</dbReference>
<dbReference type="InterPro" id="IPR009297">
    <property type="entry name" value="DUF952"/>
</dbReference>
<reference evidence="1 2" key="1">
    <citation type="submission" date="2013-08" db="EMBL/GenBank/DDBJ databases">
        <title>Genome of Pontibacillus chungwhensis.</title>
        <authorList>
            <person name="Wang Q."/>
            <person name="Wang G."/>
        </authorList>
    </citation>
    <scope>NUCLEOTIDE SEQUENCE [LARGE SCALE GENOMIC DNA]</scope>
    <source>
        <strain evidence="1 2">BH030062</strain>
    </source>
</reference>
<proteinExistence type="predicted"/>
<evidence type="ECO:0000313" key="1">
    <source>
        <dbReference type="EMBL" id="KGP90223.1"/>
    </source>
</evidence>
<dbReference type="PANTHER" id="PTHR34129">
    <property type="entry name" value="BLR1139 PROTEIN"/>
    <property type="match status" value="1"/>
</dbReference>
<dbReference type="PANTHER" id="PTHR34129:SF1">
    <property type="entry name" value="DUF952 DOMAIN-CONTAINING PROTEIN"/>
    <property type="match status" value="1"/>
</dbReference>
<dbReference type="eggNOG" id="COG3502">
    <property type="taxonomic scope" value="Bacteria"/>
</dbReference>
<keyword evidence="2" id="KW-1185">Reference proteome</keyword>
<evidence type="ECO:0000313" key="2">
    <source>
        <dbReference type="Proteomes" id="UP000030153"/>
    </source>
</evidence>
<name>A0A0A2UTX7_9BACI</name>
<protein>
    <recommendedName>
        <fullName evidence="3">Glutathione S-transferase</fullName>
    </recommendedName>
</protein>
<gene>
    <name evidence="1" type="ORF">N780_05765</name>
</gene>
<organism evidence="1 2">
    <name type="scientific">Pontibacillus chungwhensis BH030062</name>
    <dbReference type="NCBI Taxonomy" id="1385513"/>
    <lineage>
        <taxon>Bacteria</taxon>
        <taxon>Bacillati</taxon>
        <taxon>Bacillota</taxon>
        <taxon>Bacilli</taxon>
        <taxon>Bacillales</taxon>
        <taxon>Bacillaceae</taxon>
        <taxon>Pontibacillus</taxon>
    </lineage>
</organism>
<dbReference type="STRING" id="1385513.N780_05765"/>
<accession>A0A0A2UTX7</accession>
<evidence type="ECO:0008006" key="3">
    <source>
        <dbReference type="Google" id="ProtNLM"/>
    </source>
</evidence>
<sequence length="111" mass="12456">MIIHMMSKSEWTIVQDEGLYRPDSLESEGFIHCATPDQTVYVANTFFKGQSGLVLLVIDPHKVQADLVYEDLIAAGTFFPHIYGPLNLNAVTKVVSFEPNELGEFIRPTEI</sequence>
<dbReference type="RefSeq" id="WP_036786275.1">
    <property type="nucleotide sequence ID" value="NZ_AVBG01000014.1"/>
</dbReference>
<dbReference type="OrthoDB" id="5638018at2"/>